<sequence>MGYVRLLSKILRKYESIWSTYSDWEHVEIIEHLINVCTALMPELHKELMAMQKAQTLTRFQTVIVEKLRMMFSDTRKVPRQYRIKKVVPLWMLTLSYGQRRYCCIVSPATVKVCQNLVQGRHLYCTFHRNRLGKLKSQLREYLFVAEVAELCMAYAVLGYTNSLHN</sequence>
<accession>A0A6C0BQS1</accession>
<protein>
    <submittedName>
        <fullName evidence="1">Uncharacterized protein</fullName>
    </submittedName>
</protein>
<name>A0A6C0BQS1_9ZZZZ</name>
<proteinExistence type="predicted"/>
<dbReference type="EMBL" id="MN739211">
    <property type="protein sequence ID" value="QHS93909.1"/>
    <property type="molecule type" value="Genomic_DNA"/>
</dbReference>
<organism evidence="1">
    <name type="scientific">viral metagenome</name>
    <dbReference type="NCBI Taxonomy" id="1070528"/>
    <lineage>
        <taxon>unclassified sequences</taxon>
        <taxon>metagenomes</taxon>
        <taxon>organismal metagenomes</taxon>
    </lineage>
</organism>
<dbReference type="AlphaFoldDB" id="A0A6C0BQS1"/>
<reference evidence="1" key="1">
    <citation type="journal article" date="2020" name="Nature">
        <title>Giant virus diversity and host interactions through global metagenomics.</title>
        <authorList>
            <person name="Schulz F."/>
            <person name="Roux S."/>
            <person name="Paez-Espino D."/>
            <person name="Jungbluth S."/>
            <person name="Walsh D.A."/>
            <person name="Denef V.J."/>
            <person name="McMahon K.D."/>
            <person name="Konstantinidis K.T."/>
            <person name="Eloe-Fadrosh E.A."/>
            <person name="Kyrpides N.C."/>
            <person name="Woyke T."/>
        </authorList>
    </citation>
    <scope>NUCLEOTIDE SEQUENCE</scope>
    <source>
        <strain evidence="1">GVMAG-M-3300018080-19</strain>
    </source>
</reference>
<evidence type="ECO:0000313" key="1">
    <source>
        <dbReference type="EMBL" id="QHS93909.1"/>
    </source>
</evidence>